<dbReference type="InterPro" id="IPR023299">
    <property type="entry name" value="ATPase_P-typ_cyto_dom_N"/>
</dbReference>
<accession>A0A2U2B4C9</accession>
<dbReference type="Pfam" id="PF00122">
    <property type="entry name" value="E1-E2_ATPase"/>
    <property type="match status" value="1"/>
</dbReference>
<feature type="transmembrane region" description="Helical" evidence="14">
    <location>
        <begin position="166"/>
        <end position="186"/>
    </location>
</feature>
<comment type="similarity">
    <text evidence="2 14">Belongs to the cation transport ATPase (P-type) (TC 3.A.3) family. Type IB subfamily.</text>
</comment>
<dbReference type="Pfam" id="PF00702">
    <property type="entry name" value="Hydrolase"/>
    <property type="match status" value="1"/>
</dbReference>
<reference evidence="16 17" key="1">
    <citation type="submission" date="2018-05" db="EMBL/GenBank/DDBJ databases">
        <title>Marinilabilia rubrum sp. nov., isolated from saltern sediment.</title>
        <authorList>
            <person name="Zhang R."/>
        </authorList>
    </citation>
    <scope>NUCLEOTIDE SEQUENCE [LARGE SCALE GENOMIC DNA]</scope>
    <source>
        <strain evidence="16 17">WTE16</strain>
    </source>
</reference>
<dbReference type="Gene3D" id="3.30.70.100">
    <property type="match status" value="1"/>
</dbReference>
<evidence type="ECO:0000256" key="9">
    <source>
        <dbReference type="ARBA" id="ARBA00022840"/>
    </source>
</evidence>
<dbReference type="NCBIfam" id="TIGR01494">
    <property type="entry name" value="ATPase_P-type"/>
    <property type="match status" value="1"/>
</dbReference>
<dbReference type="SFLD" id="SFLDF00027">
    <property type="entry name" value="p-type_atpase"/>
    <property type="match status" value="1"/>
</dbReference>
<feature type="transmembrane region" description="Helical" evidence="14">
    <location>
        <begin position="410"/>
        <end position="432"/>
    </location>
</feature>
<protein>
    <recommendedName>
        <fullName evidence="3">P-type Cu(+) transporter</fullName>
        <ecNumber evidence="3">7.2.2.8</ecNumber>
    </recommendedName>
</protein>
<feature type="transmembrane region" description="Helical" evidence="14">
    <location>
        <begin position="438"/>
        <end position="461"/>
    </location>
</feature>
<evidence type="ECO:0000256" key="8">
    <source>
        <dbReference type="ARBA" id="ARBA00022741"/>
    </source>
</evidence>
<dbReference type="PANTHER" id="PTHR43520:SF8">
    <property type="entry name" value="P-TYPE CU(+) TRANSPORTER"/>
    <property type="match status" value="1"/>
</dbReference>
<evidence type="ECO:0000256" key="10">
    <source>
        <dbReference type="ARBA" id="ARBA00022967"/>
    </source>
</evidence>
<dbReference type="GO" id="GO:0055070">
    <property type="term" value="P:copper ion homeostasis"/>
    <property type="evidence" value="ECO:0007669"/>
    <property type="project" value="TreeGrafter"/>
</dbReference>
<dbReference type="SUPFAM" id="SSF56784">
    <property type="entry name" value="HAD-like"/>
    <property type="match status" value="1"/>
</dbReference>
<evidence type="ECO:0000313" key="16">
    <source>
        <dbReference type="EMBL" id="PWD97894.1"/>
    </source>
</evidence>
<dbReference type="NCBIfam" id="TIGR01525">
    <property type="entry name" value="ATPase-IB_hvy"/>
    <property type="match status" value="1"/>
</dbReference>
<feature type="transmembrane region" description="Helical" evidence="14">
    <location>
        <begin position="225"/>
        <end position="244"/>
    </location>
</feature>
<dbReference type="PRINTS" id="PR00119">
    <property type="entry name" value="CATATPASE"/>
</dbReference>
<dbReference type="RefSeq" id="WP_109265912.1">
    <property type="nucleotide sequence ID" value="NZ_QEWP01000022.1"/>
</dbReference>
<dbReference type="GO" id="GO:0060003">
    <property type="term" value="P:copper ion export"/>
    <property type="evidence" value="ECO:0007669"/>
    <property type="project" value="UniProtKB-ARBA"/>
</dbReference>
<evidence type="ECO:0000256" key="11">
    <source>
        <dbReference type="ARBA" id="ARBA00022989"/>
    </source>
</evidence>
<keyword evidence="10" id="KW-1278">Translocase</keyword>
<dbReference type="Gene3D" id="3.40.50.1000">
    <property type="entry name" value="HAD superfamily/HAD-like"/>
    <property type="match status" value="1"/>
</dbReference>
<gene>
    <name evidence="16" type="ORF">DDZ16_18220</name>
</gene>
<evidence type="ECO:0000313" key="17">
    <source>
        <dbReference type="Proteomes" id="UP000244956"/>
    </source>
</evidence>
<feature type="transmembrane region" description="Helical" evidence="14">
    <location>
        <begin position="755"/>
        <end position="774"/>
    </location>
</feature>
<dbReference type="GO" id="GO:0005886">
    <property type="term" value="C:plasma membrane"/>
    <property type="evidence" value="ECO:0007669"/>
    <property type="project" value="UniProtKB-SubCell"/>
</dbReference>
<evidence type="ECO:0000256" key="12">
    <source>
        <dbReference type="ARBA" id="ARBA00023065"/>
    </source>
</evidence>
<evidence type="ECO:0000256" key="2">
    <source>
        <dbReference type="ARBA" id="ARBA00006024"/>
    </source>
</evidence>
<evidence type="ECO:0000256" key="5">
    <source>
        <dbReference type="ARBA" id="ARBA00022475"/>
    </source>
</evidence>
<dbReference type="SUPFAM" id="SSF55008">
    <property type="entry name" value="HMA, heavy metal-associated domain"/>
    <property type="match status" value="1"/>
</dbReference>
<comment type="subcellular location">
    <subcellularLocation>
        <location evidence="1">Cell membrane</location>
        <topology evidence="1">Multi-pass membrane protein</topology>
    </subcellularLocation>
</comment>
<dbReference type="PANTHER" id="PTHR43520">
    <property type="entry name" value="ATP7, ISOFORM B"/>
    <property type="match status" value="1"/>
</dbReference>
<evidence type="ECO:0000256" key="13">
    <source>
        <dbReference type="ARBA" id="ARBA00023136"/>
    </source>
</evidence>
<dbReference type="Pfam" id="PF00403">
    <property type="entry name" value="HMA"/>
    <property type="match status" value="1"/>
</dbReference>
<dbReference type="Proteomes" id="UP000244956">
    <property type="component" value="Unassembled WGS sequence"/>
</dbReference>
<keyword evidence="17" id="KW-1185">Reference proteome</keyword>
<evidence type="ECO:0000259" key="15">
    <source>
        <dbReference type="PROSITE" id="PS50846"/>
    </source>
</evidence>
<dbReference type="InterPro" id="IPR036163">
    <property type="entry name" value="HMA_dom_sf"/>
</dbReference>
<keyword evidence="13 14" id="KW-0472">Membrane</keyword>
<dbReference type="PROSITE" id="PS00154">
    <property type="entry name" value="ATPASE_E1_E2"/>
    <property type="match status" value="1"/>
</dbReference>
<name>A0A2U2B4C9_9BACT</name>
<sequence length="809" mass="87786">MSQQDKKEWIIPVATSTSDISESMIAKAFKDFDNIENWNWEPANQRITVTTQQENGLDDLVRGLKDIGIEPVVSEKKLPVDGMSCAACSSSVESMLNSQPGILEASVNLAQNTVNVKWVPENIGLSAMKKTIQSIGYDLIIDEQAASDEAMEEARKQKSQRTRKRLIWAASLAFPVFLIGMFFNNIPYANFIMWALTTPVLFVFGRHFFINAFKQARHGAANMDTLVTLSTGMAYLFSSFNAVFPEVWTSQGLEAHVYFEAAAVIIVFIMLGKWLEERAKEGTSSAIRKLMGLQPKTVVKQQEDGSWKEVDIHLVEKGDVLRVKPGNKIPVDGVVTEGASFVDESMVTGESMPEEKTTESKVFTGTINQSGSFSMKAEKVGGETVLSQIIKTVQDAQATKAPVQRLVDKVAGIFVPTVIGIAILTFSLWMIFGGTTYLTQALLATVSVLVIACPCALGLATPTAIMVGVGKGANNGILIKDATSLEKGHKTDAIVLDKTGTITSGKPEVTNYEVISDSNQTFFVHLYALENHSEHPLAQAITNFIEKEFGSSETSVSNFENLSGNGVKAEISGQKILTGNEELMAQSNIPLPENLLKKARSWQEEAKTVIWVAIDDKPAGILAIADKIKETSKEAVKKLHQQGIEVYMLTGDNEQTASAVAKATGIKHFKARTLPKDKANFVKELQSKGKTVGMVGDGINDSEALALADLSIAMGKGADVAMDVAAMTITSSDLLKVPEALKLSHKTVRTIRQNLFWAFFYNVIAIPIAAGILFPVSGFLLNPMIAGAAMAFSSVSVVSNSLRLKRAKI</sequence>
<feature type="transmembrane region" description="Helical" evidence="14">
    <location>
        <begin position="780"/>
        <end position="802"/>
    </location>
</feature>
<dbReference type="CDD" id="cd00371">
    <property type="entry name" value="HMA"/>
    <property type="match status" value="1"/>
</dbReference>
<dbReference type="SUPFAM" id="SSF81665">
    <property type="entry name" value="Calcium ATPase, transmembrane domain M"/>
    <property type="match status" value="1"/>
</dbReference>
<dbReference type="SUPFAM" id="SSF81653">
    <property type="entry name" value="Calcium ATPase, transduction domain A"/>
    <property type="match status" value="1"/>
</dbReference>
<keyword evidence="8 14" id="KW-0547">Nucleotide-binding</keyword>
<evidence type="ECO:0000256" key="7">
    <source>
        <dbReference type="ARBA" id="ARBA00022723"/>
    </source>
</evidence>
<dbReference type="InterPro" id="IPR036412">
    <property type="entry name" value="HAD-like_sf"/>
</dbReference>
<keyword evidence="11 14" id="KW-1133">Transmembrane helix</keyword>
<dbReference type="InterPro" id="IPR018303">
    <property type="entry name" value="ATPase_P-typ_P_site"/>
</dbReference>
<dbReference type="InterPro" id="IPR023214">
    <property type="entry name" value="HAD_sf"/>
</dbReference>
<dbReference type="GO" id="GO:0140581">
    <property type="term" value="F:P-type monovalent copper transporter activity"/>
    <property type="evidence" value="ECO:0007669"/>
    <property type="project" value="UniProtKB-EC"/>
</dbReference>
<proteinExistence type="inferred from homology"/>
<dbReference type="FunFam" id="2.70.150.10:FF:000020">
    <property type="entry name" value="Copper-exporting P-type ATPase A"/>
    <property type="match status" value="1"/>
</dbReference>
<dbReference type="InterPro" id="IPR006121">
    <property type="entry name" value="HMA_dom"/>
</dbReference>
<comment type="caution">
    <text evidence="16">The sequence shown here is derived from an EMBL/GenBank/DDBJ whole genome shotgun (WGS) entry which is preliminary data.</text>
</comment>
<dbReference type="OrthoDB" id="9770315at2"/>
<dbReference type="SFLD" id="SFLDS00003">
    <property type="entry name" value="Haloacid_Dehalogenase"/>
    <property type="match status" value="1"/>
</dbReference>
<dbReference type="GO" id="GO:0043682">
    <property type="term" value="F:P-type divalent copper transporter activity"/>
    <property type="evidence" value="ECO:0007669"/>
    <property type="project" value="TreeGrafter"/>
</dbReference>
<keyword evidence="5 14" id="KW-1003">Cell membrane</keyword>
<feature type="transmembrane region" description="Helical" evidence="14">
    <location>
        <begin position="192"/>
        <end position="213"/>
    </location>
</feature>
<evidence type="ECO:0000256" key="14">
    <source>
        <dbReference type="RuleBase" id="RU362081"/>
    </source>
</evidence>
<dbReference type="AlphaFoldDB" id="A0A2U2B4C9"/>
<dbReference type="PROSITE" id="PS01047">
    <property type="entry name" value="HMA_1"/>
    <property type="match status" value="1"/>
</dbReference>
<dbReference type="InterPro" id="IPR001757">
    <property type="entry name" value="P_typ_ATPase"/>
</dbReference>
<dbReference type="GO" id="GO:0005524">
    <property type="term" value="F:ATP binding"/>
    <property type="evidence" value="ECO:0007669"/>
    <property type="project" value="UniProtKB-UniRule"/>
</dbReference>
<dbReference type="InterPro" id="IPR059000">
    <property type="entry name" value="ATPase_P-type_domA"/>
</dbReference>
<organism evidence="16 17">
    <name type="scientific">Marinilabilia rubra</name>
    <dbReference type="NCBI Taxonomy" id="2162893"/>
    <lineage>
        <taxon>Bacteria</taxon>
        <taxon>Pseudomonadati</taxon>
        <taxon>Bacteroidota</taxon>
        <taxon>Bacteroidia</taxon>
        <taxon>Marinilabiliales</taxon>
        <taxon>Marinilabiliaceae</taxon>
        <taxon>Marinilabilia</taxon>
    </lineage>
</organism>
<keyword evidence="9 14" id="KW-0067">ATP-binding</keyword>
<dbReference type="SFLD" id="SFLDG00002">
    <property type="entry name" value="C1.7:_P-type_atpase_like"/>
    <property type="match status" value="1"/>
</dbReference>
<dbReference type="PROSITE" id="PS50846">
    <property type="entry name" value="HMA_2"/>
    <property type="match status" value="1"/>
</dbReference>
<evidence type="ECO:0000256" key="3">
    <source>
        <dbReference type="ARBA" id="ARBA00012517"/>
    </source>
</evidence>
<dbReference type="InterPro" id="IPR017969">
    <property type="entry name" value="Heavy-metal-associated_CS"/>
</dbReference>
<dbReference type="EMBL" id="QEWP01000022">
    <property type="protein sequence ID" value="PWD97894.1"/>
    <property type="molecule type" value="Genomic_DNA"/>
</dbReference>
<evidence type="ECO:0000256" key="1">
    <source>
        <dbReference type="ARBA" id="ARBA00004651"/>
    </source>
</evidence>
<keyword evidence="4" id="KW-0813">Transport</keyword>
<dbReference type="EC" id="7.2.2.8" evidence="3"/>
<dbReference type="NCBIfam" id="TIGR01511">
    <property type="entry name" value="ATPase-IB1_Cu"/>
    <property type="match status" value="1"/>
</dbReference>
<feature type="domain" description="HMA" evidence="15">
    <location>
        <begin position="74"/>
        <end position="140"/>
    </location>
</feature>
<feature type="transmembrane region" description="Helical" evidence="14">
    <location>
        <begin position="256"/>
        <end position="275"/>
    </location>
</feature>
<dbReference type="FunFam" id="3.30.70.100:FF:000005">
    <property type="entry name" value="Copper-exporting P-type ATPase A"/>
    <property type="match status" value="1"/>
</dbReference>
<dbReference type="InterPro" id="IPR027256">
    <property type="entry name" value="P-typ_ATPase_IB"/>
</dbReference>
<evidence type="ECO:0000256" key="4">
    <source>
        <dbReference type="ARBA" id="ARBA00022448"/>
    </source>
</evidence>
<keyword evidence="7 14" id="KW-0479">Metal-binding</keyword>
<dbReference type="GO" id="GO:0005507">
    <property type="term" value="F:copper ion binding"/>
    <property type="evidence" value="ECO:0007669"/>
    <property type="project" value="TreeGrafter"/>
</dbReference>
<dbReference type="InterPro" id="IPR008250">
    <property type="entry name" value="ATPase_P-typ_transduc_dom_A_sf"/>
</dbReference>
<dbReference type="InterPro" id="IPR044492">
    <property type="entry name" value="P_typ_ATPase_HD_dom"/>
</dbReference>
<dbReference type="CDD" id="cd02094">
    <property type="entry name" value="P-type_ATPase_Cu-like"/>
    <property type="match status" value="1"/>
</dbReference>
<dbReference type="GO" id="GO:0016887">
    <property type="term" value="F:ATP hydrolysis activity"/>
    <property type="evidence" value="ECO:0007669"/>
    <property type="project" value="InterPro"/>
</dbReference>
<dbReference type="Gene3D" id="2.70.150.10">
    <property type="entry name" value="Calcium-transporting ATPase, cytoplasmic transduction domain A"/>
    <property type="match status" value="1"/>
</dbReference>
<dbReference type="Gene3D" id="3.40.1110.10">
    <property type="entry name" value="Calcium-transporting ATPase, cytoplasmic domain N"/>
    <property type="match status" value="2"/>
</dbReference>
<dbReference type="InterPro" id="IPR023298">
    <property type="entry name" value="ATPase_P-typ_TM_dom_sf"/>
</dbReference>
<keyword evidence="6 14" id="KW-0812">Transmembrane</keyword>
<evidence type="ECO:0000256" key="6">
    <source>
        <dbReference type="ARBA" id="ARBA00022692"/>
    </source>
</evidence>
<keyword evidence="12" id="KW-0406">Ion transport</keyword>